<dbReference type="EMBL" id="LAZR01008381">
    <property type="protein sequence ID" value="KKM79129.1"/>
    <property type="molecule type" value="Genomic_DNA"/>
</dbReference>
<dbReference type="AlphaFoldDB" id="A0A0F9KAA6"/>
<organism evidence="1">
    <name type="scientific">marine sediment metagenome</name>
    <dbReference type="NCBI Taxonomy" id="412755"/>
    <lineage>
        <taxon>unclassified sequences</taxon>
        <taxon>metagenomes</taxon>
        <taxon>ecological metagenomes</taxon>
    </lineage>
</organism>
<accession>A0A0F9KAA6</accession>
<protein>
    <submittedName>
        <fullName evidence="1">Uncharacterized protein</fullName>
    </submittedName>
</protein>
<gene>
    <name evidence="1" type="ORF">LCGC14_1353080</name>
</gene>
<evidence type="ECO:0000313" key="1">
    <source>
        <dbReference type="EMBL" id="KKM79129.1"/>
    </source>
</evidence>
<comment type="caution">
    <text evidence="1">The sequence shown here is derived from an EMBL/GenBank/DDBJ whole genome shotgun (WGS) entry which is preliminary data.</text>
</comment>
<proteinExistence type="predicted"/>
<reference evidence="1" key="1">
    <citation type="journal article" date="2015" name="Nature">
        <title>Complex archaea that bridge the gap between prokaryotes and eukaryotes.</title>
        <authorList>
            <person name="Spang A."/>
            <person name="Saw J.H."/>
            <person name="Jorgensen S.L."/>
            <person name="Zaremba-Niedzwiedzka K."/>
            <person name="Martijn J."/>
            <person name="Lind A.E."/>
            <person name="van Eijk R."/>
            <person name="Schleper C."/>
            <person name="Guy L."/>
            <person name="Ettema T.J."/>
        </authorList>
    </citation>
    <scope>NUCLEOTIDE SEQUENCE</scope>
</reference>
<sequence length="61" mass="7460">MGKKAHWREWCRAADMSKLIRASNRIKHALRRIPEYLDQRRETTKLAIIRAEIDRRQDDER</sequence>
<name>A0A0F9KAA6_9ZZZZ</name>